<keyword evidence="2" id="KW-1185">Reference proteome</keyword>
<dbReference type="EMBL" id="WBSO01000028">
    <property type="protein sequence ID" value="KAB8291886.1"/>
    <property type="molecule type" value="Genomic_DNA"/>
</dbReference>
<name>A0A6A2V5V1_9BIFI</name>
<reference evidence="1 2" key="1">
    <citation type="submission" date="2019-09" db="EMBL/GenBank/DDBJ databases">
        <title>Characterization of the phylogenetic diversity of two novel species belonging to the genus Bifidobacterium: Bifidobacterium cebidarum sp. nov. and Bifidobacterium leontopitheci sp. nov.</title>
        <authorList>
            <person name="Lugli G.A."/>
            <person name="Duranti S."/>
            <person name="Milani C."/>
            <person name="Turroni F."/>
            <person name="Ventura M."/>
        </authorList>
    </citation>
    <scope>NUCLEOTIDE SEQUENCE [LARGE SCALE GENOMIC DNA]</scope>
    <source>
        <strain evidence="1 2">DSM 100238</strain>
    </source>
</reference>
<dbReference type="Proteomes" id="UP000440041">
    <property type="component" value="Unassembled WGS sequence"/>
</dbReference>
<sequence>MSGSTGTVQQIENGDITPYEAASQLAVVTAMLKQLKTSEKALRDYLTGQLGDREHLTTMFGEVTQKRGAQAKWRVTDPVEYAKWLISTGHEDMTVTLPVPVDDACKPDAISAFITANGGEVPPREAADLKGGSADSVTVKPAGTLSELAAKNKRVNGDMRLALGMAPEEPESESDDVEGMEF</sequence>
<protein>
    <submittedName>
        <fullName evidence="1">Uncharacterized protein</fullName>
    </submittedName>
</protein>
<comment type="caution">
    <text evidence="1">The sequence shown here is derived from an EMBL/GenBank/DDBJ whole genome shotgun (WGS) entry which is preliminary data.</text>
</comment>
<dbReference type="OrthoDB" id="3238834at2"/>
<dbReference type="AlphaFoldDB" id="A0A6A2V5V1"/>
<gene>
    <name evidence="1" type="ORF">DSM100238_1826</name>
</gene>
<evidence type="ECO:0000313" key="2">
    <source>
        <dbReference type="Proteomes" id="UP000440041"/>
    </source>
</evidence>
<evidence type="ECO:0000313" key="1">
    <source>
        <dbReference type="EMBL" id="KAB8291886.1"/>
    </source>
</evidence>
<dbReference type="RefSeq" id="WP_152356332.1">
    <property type="nucleotide sequence ID" value="NZ_JBHLXF010000001.1"/>
</dbReference>
<proteinExistence type="predicted"/>
<accession>A0A6A2V5V1</accession>
<organism evidence="1 2">
    <name type="scientific">Bifidobacterium apri</name>
    <dbReference type="NCBI Taxonomy" id="1769423"/>
    <lineage>
        <taxon>Bacteria</taxon>
        <taxon>Bacillati</taxon>
        <taxon>Actinomycetota</taxon>
        <taxon>Actinomycetes</taxon>
        <taxon>Bifidobacteriales</taxon>
        <taxon>Bifidobacteriaceae</taxon>
        <taxon>Bifidobacterium</taxon>
    </lineage>
</organism>